<gene>
    <name evidence="1" type="ORF">QWZ14_05465</name>
</gene>
<reference evidence="2" key="1">
    <citation type="journal article" date="2019" name="Int. J. Syst. Evol. Microbiol.">
        <title>The Global Catalogue of Microorganisms (GCM) 10K type strain sequencing project: providing services to taxonomists for standard genome sequencing and annotation.</title>
        <authorList>
            <consortium name="The Broad Institute Genomics Platform"/>
            <consortium name="The Broad Institute Genome Sequencing Center for Infectious Disease"/>
            <person name="Wu L."/>
            <person name="Ma J."/>
        </authorList>
    </citation>
    <scope>NUCLEOTIDE SEQUENCE [LARGE SCALE GENOMIC DNA]</scope>
    <source>
        <strain evidence="2">CECT 7131</strain>
    </source>
</reference>
<name>A0ABT8A2B3_9PROT</name>
<evidence type="ECO:0000313" key="2">
    <source>
        <dbReference type="Proteomes" id="UP001529369"/>
    </source>
</evidence>
<organism evidence="1 2">
    <name type="scientific">Paeniroseomonas aquatica</name>
    <dbReference type="NCBI Taxonomy" id="373043"/>
    <lineage>
        <taxon>Bacteria</taxon>
        <taxon>Pseudomonadati</taxon>
        <taxon>Pseudomonadota</taxon>
        <taxon>Alphaproteobacteria</taxon>
        <taxon>Acetobacterales</taxon>
        <taxon>Acetobacteraceae</taxon>
        <taxon>Paeniroseomonas</taxon>
    </lineage>
</organism>
<evidence type="ECO:0000313" key="1">
    <source>
        <dbReference type="EMBL" id="MDN3563824.1"/>
    </source>
</evidence>
<accession>A0ABT8A2B3</accession>
<keyword evidence="2" id="KW-1185">Reference proteome</keyword>
<protein>
    <submittedName>
        <fullName evidence="1">Uncharacterized protein</fullName>
    </submittedName>
</protein>
<dbReference type="RefSeq" id="WP_290315607.1">
    <property type="nucleotide sequence ID" value="NZ_JAUFPN010000042.1"/>
</dbReference>
<comment type="caution">
    <text evidence="1">The sequence shown here is derived from an EMBL/GenBank/DDBJ whole genome shotgun (WGS) entry which is preliminary data.</text>
</comment>
<sequence>MIEAWHFADACILDQARRSEGIYKSVSVQHPEALNCWTLSSRHRFDFFRDQNGVFTGGLFSHAEKIDIFELLRKETKPKAPS</sequence>
<proteinExistence type="predicted"/>
<dbReference type="Proteomes" id="UP001529369">
    <property type="component" value="Unassembled WGS sequence"/>
</dbReference>
<dbReference type="EMBL" id="JAUFPN010000042">
    <property type="protein sequence ID" value="MDN3563824.1"/>
    <property type="molecule type" value="Genomic_DNA"/>
</dbReference>